<organism evidence="1 2">
    <name type="scientific">Amycolatopsis magusensis</name>
    <dbReference type="NCBI Taxonomy" id="882444"/>
    <lineage>
        <taxon>Bacteria</taxon>
        <taxon>Bacillati</taxon>
        <taxon>Actinomycetota</taxon>
        <taxon>Actinomycetes</taxon>
        <taxon>Pseudonocardiales</taxon>
        <taxon>Pseudonocardiaceae</taxon>
        <taxon>Amycolatopsis</taxon>
    </lineage>
</organism>
<protein>
    <recommendedName>
        <fullName evidence="3">IacB</fullName>
    </recommendedName>
</protein>
<gene>
    <name evidence="1" type="ORF">JOM49_005995</name>
</gene>
<accession>A0ABS4PYG0</accession>
<dbReference type="EMBL" id="JAGGMS010000001">
    <property type="protein sequence ID" value="MBP2184469.1"/>
    <property type="molecule type" value="Genomic_DNA"/>
</dbReference>
<evidence type="ECO:0000313" key="2">
    <source>
        <dbReference type="Proteomes" id="UP000741013"/>
    </source>
</evidence>
<evidence type="ECO:0008006" key="3">
    <source>
        <dbReference type="Google" id="ProtNLM"/>
    </source>
</evidence>
<dbReference type="RefSeq" id="WP_209667483.1">
    <property type="nucleotide sequence ID" value="NZ_JAGGMS010000001.1"/>
</dbReference>
<proteinExistence type="predicted"/>
<evidence type="ECO:0000313" key="1">
    <source>
        <dbReference type="EMBL" id="MBP2184469.1"/>
    </source>
</evidence>
<dbReference type="Proteomes" id="UP000741013">
    <property type="component" value="Unassembled WGS sequence"/>
</dbReference>
<sequence>MSQPTPAPLRALICIGVSQHFFAAEQAERAVVFEATKAAFADLSGRFGVKVLGTFDDDTIQIGPTTSFPWTCYLLLEAPDYETVRAIVNLFRETPAGEYQLWRYYKVETRLGRALFFGED</sequence>
<name>A0ABS4PYG0_9PSEU</name>
<comment type="caution">
    <text evidence="1">The sequence shown here is derived from an EMBL/GenBank/DDBJ whole genome shotgun (WGS) entry which is preliminary data.</text>
</comment>
<reference evidence="1 2" key="1">
    <citation type="submission" date="2021-03" db="EMBL/GenBank/DDBJ databases">
        <title>Sequencing the genomes of 1000 actinobacteria strains.</title>
        <authorList>
            <person name="Klenk H.-P."/>
        </authorList>
    </citation>
    <scope>NUCLEOTIDE SEQUENCE [LARGE SCALE GENOMIC DNA]</scope>
    <source>
        <strain evidence="1 2">DSM 45510</strain>
    </source>
</reference>
<keyword evidence="2" id="KW-1185">Reference proteome</keyword>